<organism evidence="2">
    <name type="scientific">Eremomyces bilateralis CBS 781.70</name>
    <dbReference type="NCBI Taxonomy" id="1392243"/>
    <lineage>
        <taxon>Eukaryota</taxon>
        <taxon>Fungi</taxon>
        <taxon>Dikarya</taxon>
        <taxon>Ascomycota</taxon>
        <taxon>Pezizomycotina</taxon>
        <taxon>Dothideomycetes</taxon>
        <taxon>Dothideomycetes incertae sedis</taxon>
        <taxon>Eremomycetales</taxon>
        <taxon>Eremomycetaceae</taxon>
        <taxon>Eremomyces</taxon>
    </lineage>
</organism>
<protein>
    <submittedName>
        <fullName evidence="2 4">Uncharacterized protein</fullName>
    </submittedName>
</protein>
<feature type="region of interest" description="Disordered" evidence="1">
    <location>
        <begin position="180"/>
        <end position="203"/>
    </location>
</feature>
<proteinExistence type="predicted"/>
<sequence>MDQVTILKIIFDGMCTHRILTVLIDQPRAFQDKGTALLAEVKGMDPSPKSMDLSLVCLYAPSEVTAIPGIHERGRAVRHGARSLGSLDSNGPTALLRVSRSYEAAVPDRSLDGERQRPFRLTWGIIVSATSNLPPLIKIVRMYLLSTGCATEFAARGLNQSTGRLRNPPHSMTHIPLAHGRLDDWRPARRTPCPKSSSAGGRS</sequence>
<dbReference type="AlphaFoldDB" id="A0A6G1GDS8"/>
<dbReference type="GeneID" id="54423268"/>
<name>A0A6G1GDS8_9PEZI</name>
<evidence type="ECO:0000256" key="1">
    <source>
        <dbReference type="SAM" id="MobiDB-lite"/>
    </source>
</evidence>
<feature type="compositionally biased region" description="Polar residues" evidence="1">
    <location>
        <begin position="194"/>
        <end position="203"/>
    </location>
</feature>
<reference evidence="4" key="2">
    <citation type="submission" date="2020-04" db="EMBL/GenBank/DDBJ databases">
        <authorList>
            <consortium name="NCBI Genome Project"/>
        </authorList>
    </citation>
    <scope>NUCLEOTIDE SEQUENCE</scope>
    <source>
        <strain evidence="4">CBS 781.70</strain>
    </source>
</reference>
<reference evidence="2 4" key="1">
    <citation type="submission" date="2020-01" db="EMBL/GenBank/DDBJ databases">
        <authorList>
            <consortium name="DOE Joint Genome Institute"/>
            <person name="Haridas S."/>
            <person name="Albert R."/>
            <person name="Binder M."/>
            <person name="Bloem J."/>
            <person name="Labutti K."/>
            <person name="Salamov A."/>
            <person name="Andreopoulos B."/>
            <person name="Baker S.E."/>
            <person name="Barry K."/>
            <person name="Bills G."/>
            <person name="Bluhm B.H."/>
            <person name="Cannon C."/>
            <person name="Castanera R."/>
            <person name="Culley D.E."/>
            <person name="Daum C."/>
            <person name="Ezra D."/>
            <person name="Gonzalez J.B."/>
            <person name="Henrissat B."/>
            <person name="Kuo A."/>
            <person name="Liang C."/>
            <person name="Lipzen A."/>
            <person name="Lutzoni F."/>
            <person name="Magnuson J."/>
            <person name="Mondo S."/>
            <person name="Nolan M."/>
            <person name="Ohm R."/>
            <person name="Pangilinan J."/>
            <person name="Park H.-J."/>
            <person name="Ramirez L."/>
            <person name="Alfaro M."/>
            <person name="Sun H."/>
            <person name="Tritt A."/>
            <person name="Yoshinaga Y."/>
            <person name="Zwiers L.-H."/>
            <person name="Turgeon B.G."/>
            <person name="Goodwin S.B."/>
            <person name="Spatafora J.W."/>
            <person name="Crous P.W."/>
            <person name="Grigoriev I.V."/>
        </authorList>
    </citation>
    <scope>NUCLEOTIDE SEQUENCE</scope>
    <source>
        <strain evidence="2 4">CBS 781.70</strain>
    </source>
</reference>
<reference evidence="4" key="3">
    <citation type="submission" date="2025-04" db="UniProtKB">
        <authorList>
            <consortium name="RefSeq"/>
        </authorList>
    </citation>
    <scope>IDENTIFICATION</scope>
    <source>
        <strain evidence="4">CBS 781.70</strain>
    </source>
</reference>
<keyword evidence="3" id="KW-1185">Reference proteome</keyword>
<dbReference type="RefSeq" id="XP_033537878.1">
    <property type="nucleotide sequence ID" value="XM_033682698.1"/>
</dbReference>
<evidence type="ECO:0000313" key="3">
    <source>
        <dbReference type="Proteomes" id="UP000504638"/>
    </source>
</evidence>
<dbReference type="EMBL" id="ML975150">
    <property type="protein sequence ID" value="KAF1816247.1"/>
    <property type="molecule type" value="Genomic_DNA"/>
</dbReference>
<gene>
    <name evidence="2 4" type="ORF">P152DRAFT_511056</name>
</gene>
<evidence type="ECO:0000313" key="2">
    <source>
        <dbReference type="EMBL" id="KAF1816247.1"/>
    </source>
</evidence>
<accession>A0A6G1GDS8</accession>
<evidence type="ECO:0000313" key="4">
    <source>
        <dbReference type="RefSeq" id="XP_033537878.1"/>
    </source>
</evidence>
<dbReference type="Proteomes" id="UP000504638">
    <property type="component" value="Unplaced"/>
</dbReference>